<feature type="compositionally biased region" description="Basic and acidic residues" evidence="1">
    <location>
        <begin position="333"/>
        <end position="359"/>
    </location>
</feature>
<protein>
    <submittedName>
        <fullName evidence="3">Uncharacterized protein</fullName>
    </submittedName>
</protein>
<dbReference type="EMBL" id="QCYY01003482">
    <property type="protein sequence ID" value="ROT63146.1"/>
    <property type="molecule type" value="Genomic_DNA"/>
</dbReference>
<dbReference type="OrthoDB" id="6379850at2759"/>
<comment type="caution">
    <text evidence="3">The sequence shown here is derived from an EMBL/GenBank/DDBJ whole genome shotgun (WGS) entry which is preliminary data.</text>
</comment>
<evidence type="ECO:0000313" key="3">
    <source>
        <dbReference type="EMBL" id="ROT63146.1"/>
    </source>
</evidence>
<feature type="compositionally biased region" description="Basic residues" evidence="1">
    <location>
        <begin position="317"/>
        <end position="332"/>
    </location>
</feature>
<dbReference type="Proteomes" id="UP000283509">
    <property type="component" value="Unassembled WGS sequence"/>
</dbReference>
<keyword evidence="2" id="KW-0472">Membrane</keyword>
<gene>
    <name evidence="3" type="ORF">C7M84_018988</name>
</gene>
<evidence type="ECO:0000256" key="2">
    <source>
        <dbReference type="SAM" id="Phobius"/>
    </source>
</evidence>
<dbReference type="AlphaFoldDB" id="A0A3R7NPA8"/>
<keyword evidence="2" id="KW-0812">Transmembrane</keyword>
<keyword evidence="2" id="KW-1133">Transmembrane helix</keyword>
<feature type="region of interest" description="Disordered" evidence="1">
    <location>
        <begin position="317"/>
        <end position="359"/>
    </location>
</feature>
<feature type="transmembrane region" description="Helical" evidence="2">
    <location>
        <begin position="71"/>
        <end position="104"/>
    </location>
</feature>
<name>A0A3R7NPA8_PENVA</name>
<evidence type="ECO:0000256" key="1">
    <source>
        <dbReference type="SAM" id="MobiDB-lite"/>
    </source>
</evidence>
<sequence>MKCTKAKQNACLETAFGGDTSFAKCVSPRCCKRAGKRRESVVTRPLSDSLSLGSPGGTEDEARWMGASARLWLKSALGFGLCLSPTLTLCLSIFNAAVLMAVALSPSVKGEREEAVPAQDDLLPQESQQVAVVAKDDLQASATGYGDYGGGSSHKGHGGYGGSHYDQGGYKGHQGYHADKGHKGSHYGDHSKAHYSGYHGDHGKHYKGHDDKHKYYGDAHSGKKGRVTTAPRVTTTKVTRTRAVERPSEPAWIAICQRGIENSLGFKNVYHKEEYGHTKKFYDDSDKKKYHSNYDDLDTYFKAHKGSDYKGGHYKGGHHHDAHGHKGHHEKGKYHDDHTGHDGHYGDKGHYGHKSSYGDHGGHKAHYGYGAHSTVQVVHQAAPKSFESFGNFAFAGH</sequence>
<dbReference type="InterPro" id="IPR031959">
    <property type="entry name" value="DUF4779"/>
</dbReference>
<accession>A0A3R7NPA8</accession>
<reference evidence="3 4" key="1">
    <citation type="submission" date="2018-04" db="EMBL/GenBank/DDBJ databases">
        <authorList>
            <person name="Zhang X."/>
            <person name="Yuan J."/>
            <person name="Li F."/>
            <person name="Xiang J."/>
        </authorList>
    </citation>
    <scope>NUCLEOTIDE SEQUENCE [LARGE SCALE GENOMIC DNA]</scope>
    <source>
        <tissue evidence="3">Muscle</tissue>
    </source>
</reference>
<dbReference type="Pfam" id="PF16009">
    <property type="entry name" value="DUF4779"/>
    <property type="match status" value="1"/>
</dbReference>
<proteinExistence type="predicted"/>
<reference evidence="3 4" key="2">
    <citation type="submission" date="2019-01" db="EMBL/GenBank/DDBJ databases">
        <title>The decoding of complex shrimp genome reveals the adaptation for benthos swimmer, frequently molting mechanism and breeding impact on genome.</title>
        <authorList>
            <person name="Sun Y."/>
            <person name="Gao Y."/>
            <person name="Yu Y."/>
        </authorList>
    </citation>
    <scope>NUCLEOTIDE SEQUENCE [LARGE SCALE GENOMIC DNA]</scope>
    <source>
        <tissue evidence="3">Muscle</tissue>
    </source>
</reference>
<evidence type="ECO:0000313" key="4">
    <source>
        <dbReference type="Proteomes" id="UP000283509"/>
    </source>
</evidence>
<keyword evidence="4" id="KW-1185">Reference proteome</keyword>
<organism evidence="3 4">
    <name type="scientific">Penaeus vannamei</name>
    <name type="common">Whiteleg shrimp</name>
    <name type="synonym">Litopenaeus vannamei</name>
    <dbReference type="NCBI Taxonomy" id="6689"/>
    <lineage>
        <taxon>Eukaryota</taxon>
        <taxon>Metazoa</taxon>
        <taxon>Ecdysozoa</taxon>
        <taxon>Arthropoda</taxon>
        <taxon>Crustacea</taxon>
        <taxon>Multicrustacea</taxon>
        <taxon>Malacostraca</taxon>
        <taxon>Eumalacostraca</taxon>
        <taxon>Eucarida</taxon>
        <taxon>Decapoda</taxon>
        <taxon>Dendrobranchiata</taxon>
        <taxon>Penaeoidea</taxon>
        <taxon>Penaeidae</taxon>
        <taxon>Penaeus</taxon>
    </lineage>
</organism>